<dbReference type="NCBIfam" id="NF000940">
    <property type="entry name" value="PRK00094.1-2"/>
    <property type="match status" value="1"/>
</dbReference>
<keyword evidence="7 13" id="KW-0594">Phospholipid biosynthesis</keyword>
<keyword evidence="13" id="KW-0963">Cytoplasm</keyword>
<feature type="binding site" evidence="13">
    <location>
        <position position="265"/>
    </location>
    <ligand>
        <name>sn-glycerol 3-phosphate</name>
        <dbReference type="ChEBI" id="CHEBI:57597"/>
    </ligand>
</feature>
<dbReference type="Pfam" id="PF07479">
    <property type="entry name" value="NAD_Gly3P_dh_C"/>
    <property type="match status" value="1"/>
</dbReference>
<dbReference type="GO" id="GO:0046167">
    <property type="term" value="P:glycerol-3-phosphate biosynthetic process"/>
    <property type="evidence" value="ECO:0007669"/>
    <property type="project" value="UniProtKB-UniRule"/>
</dbReference>
<evidence type="ECO:0000256" key="11">
    <source>
        <dbReference type="ARBA" id="ARBA00069372"/>
    </source>
</evidence>
<evidence type="ECO:0000256" key="17">
    <source>
        <dbReference type="RuleBase" id="RU000437"/>
    </source>
</evidence>
<evidence type="ECO:0000256" key="4">
    <source>
        <dbReference type="ARBA" id="ARBA00023002"/>
    </source>
</evidence>
<evidence type="ECO:0000256" key="7">
    <source>
        <dbReference type="ARBA" id="ARBA00023209"/>
    </source>
</evidence>
<feature type="binding site" evidence="13">
    <location>
        <position position="201"/>
    </location>
    <ligand>
        <name>sn-glycerol 3-phosphate</name>
        <dbReference type="ChEBI" id="CHEBI:57597"/>
    </ligand>
</feature>
<feature type="active site" description="Proton acceptor" evidence="13 14">
    <location>
        <position position="201"/>
    </location>
</feature>
<feature type="domain" description="Glycerol-3-phosphate dehydrogenase NAD-dependent N-terminal" evidence="18">
    <location>
        <begin position="2"/>
        <end position="170"/>
    </location>
</feature>
<reference evidence="20 21" key="1">
    <citation type="journal article" date="2015" name="Genome Announc.">
        <title>Complete Genome Sequence of a Novel Bacterium within the Family Rhodocyclaceae That Degrades Polycyclic Aromatic Hydrocarbons.</title>
        <authorList>
            <person name="Singleton D.R."/>
            <person name="Dickey A.N."/>
            <person name="Scholl E.H."/>
            <person name="Wright F.A."/>
            <person name="Aitken M.D."/>
        </authorList>
    </citation>
    <scope>NUCLEOTIDE SEQUENCE [LARGE SCALE GENOMIC DNA]</scope>
    <source>
        <strain evidence="21">PG1-Ca6</strain>
    </source>
</reference>
<feature type="binding site" evidence="13">
    <location>
        <position position="47"/>
    </location>
    <ligand>
        <name>NADPH</name>
        <dbReference type="ChEBI" id="CHEBI:57783"/>
    </ligand>
</feature>
<keyword evidence="3 13" id="KW-0521">NADP</keyword>
<dbReference type="PROSITE" id="PS00957">
    <property type="entry name" value="NAD_G3PDH"/>
    <property type="match status" value="1"/>
</dbReference>
<dbReference type="KEGG" id="rbu:PG1C_01800"/>
<sequence length="341" mass="35839">MQIAILGAGAWGTALAIALAPRHHVCLWARDKAQVTVMNTRRENPLYLADCPFPEALQVTSDFTTAVTSADLLILAAPLAGLRPLLEQLRQLSQLSTSATPAPRRFLWVCKGLEAMTGKLPHQVVTDVLDHAADATATPSWGALTGPSFAFEVAQGLPTALTLATTDITFATDIAHALHGGNLRIYANDDLIGAEVGGAVKNVMAIAAGVSDGLGLGHNARAALLTRGLVEITRFGMALGARRETFTGLTGLGDLILTCTGDLSRNRRVGLLLAEGQNLTAIQHTLGHVAEGVFTAREVAQRAAAMGIDMPITAAVAGLLDGRTTPRETVHQLMARDARTE</sequence>
<keyword evidence="21" id="KW-1185">Reference proteome</keyword>
<dbReference type="EMBL" id="CP010554">
    <property type="protein sequence ID" value="AJP47543.1"/>
    <property type="molecule type" value="Genomic_DNA"/>
</dbReference>
<keyword evidence="8 13" id="KW-1208">Phospholipid metabolism</keyword>
<evidence type="ECO:0000256" key="13">
    <source>
        <dbReference type="HAMAP-Rule" id="MF_00394"/>
    </source>
</evidence>
<comment type="catalytic activity">
    <reaction evidence="13">
        <text>sn-glycerol 3-phosphate + NAD(+) = dihydroxyacetone phosphate + NADH + H(+)</text>
        <dbReference type="Rhea" id="RHEA:11092"/>
        <dbReference type="ChEBI" id="CHEBI:15378"/>
        <dbReference type="ChEBI" id="CHEBI:57540"/>
        <dbReference type="ChEBI" id="CHEBI:57597"/>
        <dbReference type="ChEBI" id="CHEBI:57642"/>
        <dbReference type="ChEBI" id="CHEBI:57945"/>
        <dbReference type="EC" id="1.1.1.94"/>
    </reaction>
</comment>
<feature type="binding site" evidence="13">
    <location>
        <position position="111"/>
    </location>
    <ligand>
        <name>sn-glycerol 3-phosphate</name>
        <dbReference type="ChEBI" id="CHEBI:57597"/>
    </ligand>
</feature>
<feature type="binding site" evidence="13">
    <location>
        <position position="289"/>
    </location>
    <ligand>
        <name>NADPH</name>
        <dbReference type="ChEBI" id="CHEBI:57783"/>
    </ligand>
</feature>
<comment type="similarity">
    <text evidence="1 13 17">Belongs to the NAD-dependent glycerol-3-phosphate dehydrogenase family.</text>
</comment>
<comment type="pathway">
    <text evidence="13">Membrane lipid metabolism; glycerophospholipid metabolism.</text>
</comment>
<dbReference type="SUPFAM" id="SSF51735">
    <property type="entry name" value="NAD(P)-binding Rossmann-fold domains"/>
    <property type="match status" value="1"/>
</dbReference>
<evidence type="ECO:0000256" key="10">
    <source>
        <dbReference type="ARBA" id="ARBA00066687"/>
    </source>
</evidence>
<dbReference type="NCBIfam" id="NF000942">
    <property type="entry name" value="PRK00094.1-4"/>
    <property type="match status" value="1"/>
</dbReference>
<feature type="binding site" evidence="13">
    <location>
        <position position="30"/>
    </location>
    <ligand>
        <name>NADPH</name>
        <dbReference type="ChEBI" id="CHEBI:57783"/>
    </ligand>
</feature>
<feature type="binding site" evidence="15">
    <location>
        <position position="111"/>
    </location>
    <ligand>
        <name>substrate</name>
    </ligand>
</feature>
<proteinExistence type="inferred from homology"/>
<dbReference type="GO" id="GO:0051287">
    <property type="term" value="F:NAD binding"/>
    <property type="evidence" value="ECO:0007669"/>
    <property type="project" value="InterPro"/>
</dbReference>
<evidence type="ECO:0000256" key="5">
    <source>
        <dbReference type="ARBA" id="ARBA00023027"/>
    </source>
</evidence>
<keyword evidence="6 13" id="KW-0443">Lipid metabolism</keyword>
<protein>
    <recommendedName>
        <fullName evidence="11 13">Glycerol-3-phosphate dehydrogenase [NAD(P)+]</fullName>
        <ecNumber evidence="10 13">1.1.1.94</ecNumber>
    </recommendedName>
    <alternativeName>
        <fullName evidence="13">NAD(P)(+)-dependent glycerol-3-phosphate dehydrogenase</fullName>
    </alternativeName>
    <alternativeName>
        <fullName evidence="12 13">NAD(P)H-dependent dihydroxyacetone-phosphate reductase</fullName>
    </alternativeName>
</protein>
<dbReference type="SUPFAM" id="SSF48179">
    <property type="entry name" value="6-phosphogluconate dehydrogenase C-terminal domain-like"/>
    <property type="match status" value="1"/>
</dbReference>
<dbReference type="HAMAP" id="MF_00394">
    <property type="entry name" value="NAD_Glyc3P_dehydrog"/>
    <property type="match status" value="1"/>
</dbReference>
<dbReference type="PRINTS" id="PR00077">
    <property type="entry name" value="GPDHDRGNASE"/>
</dbReference>
<dbReference type="HOGENOM" id="CLU_033449_0_2_4"/>
<dbReference type="RefSeq" id="WP_202635745.1">
    <property type="nucleotide sequence ID" value="NZ_CP010554.1"/>
</dbReference>
<feature type="binding site" evidence="13">
    <location>
        <position position="11"/>
    </location>
    <ligand>
        <name>NADPH</name>
        <dbReference type="ChEBI" id="CHEBI:57783"/>
    </ligand>
</feature>
<dbReference type="GO" id="GO:0006650">
    <property type="term" value="P:glycerophospholipid metabolic process"/>
    <property type="evidence" value="ECO:0007669"/>
    <property type="project" value="UniProtKB-UniRule"/>
</dbReference>
<dbReference type="InterPro" id="IPR011128">
    <property type="entry name" value="G3P_DH_NAD-dep_N"/>
</dbReference>
<dbReference type="STRING" id="1565605.PG1C_01800"/>
<feature type="binding site" evidence="15">
    <location>
        <begin position="265"/>
        <end position="266"/>
    </location>
    <ligand>
        <name>substrate</name>
    </ligand>
</feature>
<accession>A0A0C5J751</accession>
<evidence type="ECO:0000259" key="18">
    <source>
        <dbReference type="Pfam" id="PF01210"/>
    </source>
</evidence>
<comment type="catalytic activity">
    <reaction evidence="9">
        <text>sn-glycerol 3-phosphate + NADP(+) = dihydroxyacetone phosphate + NADPH + H(+)</text>
        <dbReference type="Rhea" id="RHEA:11096"/>
        <dbReference type="ChEBI" id="CHEBI:15378"/>
        <dbReference type="ChEBI" id="CHEBI:57597"/>
        <dbReference type="ChEBI" id="CHEBI:57642"/>
        <dbReference type="ChEBI" id="CHEBI:57783"/>
        <dbReference type="ChEBI" id="CHEBI:58349"/>
        <dbReference type="EC" id="1.1.1.94"/>
    </reaction>
    <physiologicalReaction direction="right-to-left" evidence="9">
        <dbReference type="Rhea" id="RHEA:11098"/>
    </physiologicalReaction>
</comment>
<dbReference type="InterPro" id="IPR013328">
    <property type="entry name" value="6PGD_dom2"/>
</dbReference>
<evidence type="ECO:0000256" key="15">
    <source>
        <dbReference type="PIRSR" id="PIRSR000114-2"/>
    </source>
</evidence>
<dbReference type="FunFam" id="3.40.50.720:FF:000019">
    <property type="entry name" value="Glycerol-3-phosphate dehydrogenase [NAD(P)+]"/>
    <property type="match status" value="1"/>
</dbReference>
<feature type="binding site" evidence="13">
    <location>
        <position position="254"/>
    </location>
    <ligand>
        <name>sn-glycerol 3-phosphate</name>
        <dbReference type="ChEBI" id="CHEBI:57597"/>
    </ligand>
</feature>
<evidence type="ECO:0000256" key="14">
    <source>
        <dbReference type="PIRSR" id="PIRSR000114-1"/>
    </source>
</evidence>
<dbReference type="InterPro" id="IPR006168">
    <property type="entry name" value="G3P_DH_NAD-dep"/>
</dbReference>
<dbReference type="GO" id="GO:0046168">
    <property type="term" value="P:glycerol-3-phosphate catabolic process"/>
    <property type="evidence" value="ECO:0007669"/>
    <property type="project" value="InterPro"/>
</dbReference>
<dbReference type="GO" id="GO:0141152">
    <property type="term" value="F:glycerol-3-phosphate dehydrogenase (NAD+) activity"/>
    <property type="evidence" value="ECO:0007669"/>
    <property type="project" value="RHEA"/>
</dbReference>
<feature type="binding site" evidence="13">
    <location>
        <position position="146"/>
    </location>
    <ligand>
        <name>sn-glycerol 3-phosphate</name>
        <dbReference type="ChEBI" id="CHEBI:57597"/>
    </ligand>
</feature>
<feature type="binding site" evidence="16">
    <location>
        <position position="150"/>
    </location>
    <ligand>
        <name>NAD(+)</name>
        <dbReference type="ChEBI" id="CHEBI:57540"/>
    </ligand>
</feature>
<dbReference type="PANTHER" id="PTHR11728:SF1">
    <property type="entry name" value="GLYCEROL-3-PHOSPHATE DEHYDROGENASE [NAD(+)] 2, CHLOROPLASTIC"/>
    <property type="match status" value="1"/>
</dbReference>
<feature type="binding site" evidence="13">
    <location>
        <position position="265"/>
    </location>
    <ligand>
        <name>NADPH</name>
        <dbReference type="ChEBI" id="CHEBI:57783"/>
    </ligand>
</feature>
<evidence type="ECO:0000259" key="19">
    <source>
        <dbReference type="Pfam" id="PF07479"/>
    </source>
</evidence>
<dbReference type="Proteomes" id="UP000061603">
    <property type="component" value="Chromosome"/>
</dbReference>
<dbReference type="Gene3D" id="1.10.1040.10">
    <property type="entry name" value="N-(1-d-carboxylethyl)-l-norvaline Dehydrogenase, domain 2"/>
    <property type="match status" value="1"/>
</dbReference>
<feature type="binding site" evidence="13">
    <location>
        <position position="266"/>
    </location>
    <ligand>
        <name>sn-glycerol 3-phosphate</name>
        <dbReference type="ChEBI" id="CHEBI:57597"/>
    </ligand>
</feature>
<evidence type="ECO:0000256" key="9">
    <source>
        <dbReference type="ARBA" id="ARBA00052716"/>
    </source>
</evidence>
<dbReference type="PIRSF" id="PIRSF000114">
    <property type="entry name" value="Glycerol-3-P_dh"/>
    <property type="match status" value="1"/>
</dbReference>
<feature type="binding site" evidence="16">
    <location>
        <position position="265"/>
    </location>
    <ligand>
        <name>NAD(+)</name>
        <dbReference type="ChEBI" id="CHEBI:57540"/>
    </ligand>
</feature>
<comment type="function">
    <text evidence="13">Catalyzes the reduction of the glycolytic intermediate dihydroxyacetone phosphate (DHAP) to sn-glycerol 3-phosphate (G3P), the key precursor for phospholipid synthesis.</text>
</comment>
<evidence type="ECO:0000256" key="16">
    <source>
        <dbReference type="PIRSR" id="PIRSR000114-3"/>
    </source>
</evidence>
<dbReference type="GO" id="GO:0005829">
    <property type="term" value="C:cytosol"/>
    <property type="evidence" value="ECO:0007669"/>
    <property type="project" value="TreeGrafter"/>
</dbReference>
<organism evidence="20 21">
    <name type="scientific">Rugosibacter aromaticivorans</name>
    <dbReference type="NCBI Taxonomy" id="1565605"/>
    <lineage>
        <taxon>Bacteria</taxon>
        <taxon>Pseudomonadati</taxon>
        <taxon>Pseudomonadota</taxon>
        <taxon>Betaproteobacteria</taxon>
        <taxon>Nitrosomonadales</taxon>
        <taxon>Sterolibacteriaceae</taxon>
        <taxon>Rugosibacter</taxon>
    </lineage>
</organism>
<feature type="binding site" evidence="16">
    <location>
        <begin position="7"/>
        <end position="12"/>
    </location>
    <ligand>
        <name>NAD(+)</name>
        <dbReference type="ChEBI" id="CHEBI:57540"/>
    </ligand>
</feature>
<evidence type="ECO:0000256" key="8">
    <source>
        <dbReference type="ARBA" id="ARBA00023264"/>
    </source>
</evidence>
<evidence type="ECO:0000313" key="21">
    <source>
        <dbReference type="Proteomes" id="UP000061603"/>
    </source>
</evidence>
<feature type="binding site" evidence="13">
    <location>
        <position position="264"/>
    </location>
    <ligand>
        <name>sn-glycerol 3-phosphate</name>
        <dbReference type="ChEBI" id="CHEBI:57597"/>
    </ligand>
</feature>
<comment type="caution">
    <text evidence="13">Lacks conserved residue(s) required for the propagation of feature annotation.</text>
</comment>
<dbReference type="GO" id="GO:0005975">
    <property type="term" value="P:carbohydrate metabolic process"/>
    <property type="evidence" value="ECO:0007669"/>
    <property type="project" value="InterPro"/>
</dbReference>
<feature type="binding site" evidence="13">
    <location>
        <position position="148"/>
    </location>
    <ligand>
        <name>sn-glycerol 3-phosphate</name>
        <dbReference type="ChEBI" id="CHEBI:57597"/>
    </ligand>
</feature>
<dbReference type="GO" id="GO:0008654">
    <property type="term" value="P:phospholipid biosynthetic process"/>
    <property type="evidence" value="ECO:0007669"/>
    <property type="project" value="UniProtKB-KW"/>
</dbReference>
<dbReference type="GO" id="GO:0141153">
    <property type="term" value="F:glycerol-3-phosphate dehydrogenase (NADP+) activity"/>
    <property type="evidence" value="ECO:0007669"/>
    <property type="project" value="RHEA"/>
</dbReference>
<gene>
    <name evidence="13" type="primary">gpsA</name>
    <name evidence="20" type="ORF">PG1C_01800</name>
</gene>
<comment type="subcellular location">
    <subcellularLocation>
        <location evidence="13">Cytoplasm</location>
    </subcellularLocation>
</comment>
<evidence type="ECO:0000256" key="6">
    <source>
        <dbReference type="ARBA" id="ARBA00023098"/>
    </source>
</evidence>
<feature type="domain" description="Glycerol-3-phosphate dehydrogenase NAD-dependent C-terminal" evidence="19">
    <location>
        <begin position="190"/>
        <end position="330"/>
    </location>
</feature>
<keyword evidence="4 13" id="KW-0560">Oxidoreductase</keyword>
<dbReference type="AlphaFoldDB" id="A0A0C5J751"/>
<dbReference type="InterPro" id="IPR008927">
    <property type="entry name" value="6-PGluconate_DH-like_C_sf"/>
</dbReference>
<evidence type="ECO:0000313" key="20">
    <source>
        <dbReference type="EMBL" id="AJP47543.1"/>
    </source>
</evidence>
<dbReference type="Pfam" id="PF01210">
    <property type="entry name" value="NAD_Gly3P_dh_N"/>
    <property type="match status" value="1"/>
</dbReference>
<keyword evidence="13" id="KW-0547">Nucleotide-binding</keyword>
<feature type="binding site" evidence="13">
    <location>
        <position position="150"/>
    </location>
    <ligand>
        <name>NADPH</name>
        <dbReference type="ChEBI" id="CHEBI:57783"/>
    </ligand>
</feature>
<dbReference type="InterPro" id="IPR006109">
    <property type="entry name" value="G3P_DH_NAD-dep_C"/>
</dbReference>
<dbReference type="Gene3D" id="3.40.50.720">
    <property type="entry name" value="NAD(P)-binding Rossmann-like Domain"/>
    <property type="match status" value="1"/>
</dbReference>
<feature type="binding site" evidence="13">
    <location>
        <position position="291"/>
    </location>
    <ligand>
        <name>NADPH</name>
        <dbReference type="ChEBI" id="CHEBI:57783"/>
    </ligand>
</feature>
<evidence type="ECO:0000256" key="2">
    <source>
        <dbReference type="ARBA" id="ARBA00022516"/>
    </source>
</evidence>
<dbReference type="PANTHER" id="PTHR11728">
    <property type="entry name" value="GLYCEROL-3-PHOSPHATE DEHYDROGENASE"/>
    <property type="match status" value="1"/>
</dbReference>
<dbReference type="UniPathway" id="UPA00940"/>
<feature type="binding site" evidence="13">
    <location>
        <position position="111"/>
    </location>
    <ligand>
        <name>NADPH</name>
        <dbReference type="ChEBI" id="CHEBI:57783"/>
    </ligand>
</feature>
<evidence type="ECO:0000256" key="3">
    <source>
        <dbReference type="ARBA" id="ARBA00022857"/>
    </source>
</evidence>
<evidence type="ECO:0000256" key="12">
    <source>
        <dbReference type="ARBA" id="ARBA00080511"/>
    </source>
</evidence>
<keyword evidence="5 13" id="KW-0520">NAD</keyword>
<dbReference type="PATRIC" id="fig|1565605.3.peg.372"/>
<evidence type="ECO:0000256" key="1">
    <source>
        <dbReference type="ARBA" id="ARBA00011009"/>
    </source>
</evidence>
<dbReference type="EC" id="1.1.1.94" evidence="10 13"/>
<keyword evidence="2 13" id="KW-0444">Lipid biosynthesis</keyword>
<name>A0A0C5J751_9PROT</name>
<dbReference type="InterPro" id="IPR036291">
    <property type="entry name" value="NAD(P)-bd_dom_sf"/>
</dbReference>
<dbReference type="FunFam" id="1.10.1040.10:FF:000001">
    <property type="entry name" value="Glycerol-3-phosphate dehydrogenase [NAD(P)+]"/>
    <property type="match status" value="1"/>
</dbReference>